<feature type="region of interest" description="Disordered" evidence="1">
    <location>
        <begin position="87"/>
        <end position="124"/>
    </location>
</feature>
<reference evidence="2 3" key="1">
    <citation type="journal article" date="2011" name="Cell">
        <title>The monarch butterfly genome yields insights into long-distance migration.</title>
        <authorList>
            <person name="Zhan S."/>
            <person name="Merlin C."/>
            <person name="Boore J.L."/>
            <person name="Reppert S.M."/>
        </authorList>
    </citation>
    <scope>NUCLEOTIDE SEQUENCE [LARGE SCALE GENOMIC DNA]</scope>
    <source>
        <strain evidence="2">F-2</strain>
    </source>
</reference>
<protein>
    <submittedName>
        <fullName evidence="2">Uncharacterized protein</fullName>
    </submittedName>
</protein>
<dbReference type="Proteomes" id="UP000007151">
    <property type="component" value="Unassembled WGS sequence"/>
</dbReference>
<comment type="caution">
    <text evidence="2">The sequence shown here is derived from an EMBL/GenBank/DDBJ whole genome shotgun (WGS) entry which is preliminary data.</text>
</comment>
<evidence type="ECO:0000256" key="1">
    <source>
        <dbReference type="SAM" id="MobiDB-lite"/>
    </source>
</evidence>
<dbReference type="eggNOG" id="ENOG502T7IN">
    <property type="taxonomic scope" value="Eukaryota"/>
</dbReference>
<proteinExistence type="predicted"/>
<feature type="region of interest" description="Disordered" evidence="1">
    <location>
        <begin position="1"/>
        <end position="26"/>
    </location>
</feature>
<dbReference type="KEGG" id="dpl:KGM_205601"/>
<accession>A0A212EVQ0</accession>
<dbReference type="AlphaFoldDB" id="A0A212EVQ0"/>
<feature type="compositionally biased region" description="Low complexity" evidence="1">
    <location>
        <begin position="93"/>
        <end position="106"/>
    </location>
</feature>
<keyword evidence="3" id="KW-1185">Reference proteome</keyword>
<feature type="compositionally biased region" description="Polar residues" evidence="1">
    <location>
        <begin position="158"/>
        <end position="169"/>
    </location>
</feature>
<dbReference type="InParanoid" id="A0A212EVQ0"/>
<organism evidence="2 3">
    <name type="scientific">Danaus plexippus plexippus</name>
    <dbReference type="NCBI Taxonomy" id="278856"/>
    <lineage>
        <taxon>Eukaryota</taxon>
        <taxon>Metazoa</taxon>
        <taxon>Ecdysozoa</taxon>
        <taxon>Arthropoda</taxon>
        <taxon>Hexapoda</taxon>
        <taxon>Insecta</taxon>
        <taxon>Pterygota</taxon>
        <taxon>Neoptera</taxon>
        <taxon>Endopterygota</taxon>
        <taxon>Lepidoptera</taxon>
        <taxon>Glossata</taxon>
        <taxon>Ditrysia</taxon>
        <taxon>Papilionoidea</taxon>
        <taxon>Nymphalidae</taxon>
        <taxon>Danainae</taxon>
        <taxon>Danaini</taxon>
        <taxon>Danaina</taxon>
        <taxon>Danaus</taxon>
        <taxon>Danaus</taxon>
    </lineage>
</organism>
<feature type="region of interest" description="Disordered" evidence="1">
    <location>
        <begin position="137"/>
        <end position="169"/>
    </location>
</feature>
<sequence>MADRQNVQNVARGLNSPELNSDTSIPFVDEVELEDIEEPIRPFRSKDVEVGDGRRERKLHATDLGAVHTANKDTIVVDTPEGTLYITLDPESSKSSKPTSPSTLSTNVSSPTTSHTPGAQESRDLIIVEQDMGQRMTGLRRNSISMPTLPNFELLKQEYNTQGDKISQS</sequence>
<feature type="compositionally biased region" description="Polar residues" evidence="1">
    <location>
        <begin position="107"/>
        <end position="119"/>
    </location>
</feature>
<name>A0A212EVQ0_DANPL</name>
<dbReference type="EMBL" id="AGBW02012143">
    <property type="protein sequence ID" value="OWR45566.1"/>
    <property type="molecule type" value="Genomic_DNA"/>
</dbReference>
<evidence type="ECO:0000313" key="2">
    <source>
        <dbReference type="EMBL" id="OWR45566.1"/>
    </source>
</evidence>
<gene>
    <name evidence="2" type="ORF">KGM_205601</name>
</gene>
<evidence type="ECO:0000313" key="3">
    <source>
        <dbReference type="Proteomes" id="UP000007151"/>
    </source>
</evidence>